<dbReference type="GO" id="GO:0008270">
    <property type="term" value="F:zinc ion binding"/>
    <property type="evidence" value="ECO:0007669"/>
    <property type="project" value="UniProtKB-KW"/>
</dbReference>
<reference evidence="3" key="2">
    <citation type="journal article" date="2022" name="Hortic Res">
        <title>The genome of Dioscorea zingiberensis sheds light on the biosynthesis, origin and evolution of the medicinally important diosgenin saponins.</title>
        <authorList>
            <person name="Li Y."/>
            <person name="Tan C."/>
            <person name="Li Z."/>
            <person name="Guo J."/>
            <person name="Li S."/>
            <person name="Chen X."/>
            <person name="Wang C."/>
            <person name="Dai X."/>
            <person name="Yang H."/>
            <person name="Song W."/>
            <person name="Hou L."/>
            <person name="Xu J."/>
            <person name="Tong Z."/>
            <person name="Xu A."/>
            <person name="Yuan X."/>
            <person name="Wang W."/>
            <person name="Yang Q."/>
            <person name="Chen L."/>
            <person name="Sun Z."/>
            <person name="Wang K."/>
            <person name="Pan B."/>
            <person name="Chen J."/>
            <person name="Bao Y."/>
            <person name="Liu F."/>
            <person name="Qi X."/>
            <person name="Gang D.R."/>
            <person name="Wen J."/>
            <person name="Li J."/>
        </authorList>
    </citation>
    <scope>NUCLEOTIDE SEQUENCE</scope>
    <source>
        <strain evidence="3">Dzin_1.0</strain>
    </source>
</reference>
<dbReference type="Pfam" id="PF05180">
    <property type="entry name" value="zf-DNL"/>
    <property type="match status" value="1"/>
</dbReference>
<name>A0A9D5H4D2_9LILI</name>
<comment type="caution">
    <text evidence="3">The sequence shown here is derived from an EMBL/GenBank/DDBJ whole genome shotgun (WGS) entry which is preliminary data.</text>
</comment>
<accession>A0A9D5H4D2</accession>
<dbReference type="PANTHER" id="PTHR20922:SF19">
    <property type="entry name" value="F24J5.3"/>
    <property type="match status" value="1"/>
</dbReference>
<proteinExistence type="predicted"/>
<protein>
    <recommendedName>
        <fullName evidence="2">DNL-type domain-containing protein</fullName>
    </recommendedName>
</protein>
<keyword evidence="1" id="KW-0863">Zinc-finger</keyword>
<dbReference type="EMBL" id="JAGGNH010000009">
    <property type="protein sequence ID" value="KAJ0962823.1"/>
    <property type="molecule type" value="Genomic_DNA"/>
</dbReference>
<feature type="domain" description="DNL-type" evidence="2">
    <location>
        <begin position="116"/>
        <end position="185"/>
    </location>
</feature>
<evidence type="ECO:0000256" key="1">
    <source>
        <dbReference type="PROSITE-ProRule" id="PRU00834"/>
    </source>
</evidence>
<evidence type="ECO:0000313" key="4">
    <source>
        <dbReference type="Proteomes" id="UP001085076"/>
    </source>
</evidence>
<dbReference type="Proteomes" id="UP001085076">
    <property type="component" value="Miscellaneous, Linkage group lg09"/>
</dbReference>
<dbReference type="GO" id="GO:0051087">
    <property type="term" value="F:protein-folding chaperone binding"/>
    <property type="evidence" value="ECO:0007669"/>
    <property type="project" value="TreeGrafter"/>
</dbReference>
<dbReference type="PANTHER" id="PTHR20922">
    <property type="entry name" value="DNL-TYPE ZINC FINGER PROTEIN"/>
    <property type="match status" value="1"/>
</dbReference>
<dbReference type="AlphaFoldDB" id="A0A9D5H4D2"/>
<keyword evidence="4" id="KW-1185">Reference proteome</keyword>
<reference evidence="3" key="1">
    <citation type="submission" date="2021-03" db="EMBL/GenBank/DDBJ databases">
        <authorList>
            <person name="Li Z."/>
            <person name="Yang C."/>
        </authorList>
    </citation>
    <scope>NUCLEOTIDE SEQUENCE</scope>
    <source>
        <strain evidence="3">Dzin_1.0</strain>
        <tissue evidence="3">Leaf</tissue>
    </source>
</reference>
<evidence type="ECO:0000313" key="3">
    <source>
        <dbReference type="EMBL" id="KAJ0962823.1"/>
    </source>
</evidence>
<dbReference type="InterPro" id="IPR024158">
    <property type="entry name" value="Mt_import_TIM15"/>
</dbReference>
<keyword evidence="1" id="KW-0479">Metal-binding</keyword>
<dbReference type="PROSITE" id="PS51501">
    <property type="entry name" value="ZF_DNL"/>
    <property type="match status" value="1"/>
</dbReference>
<organism evidence="3 4">
    <name type="scientific">Dioscorea zingiberensis</name>
    <dbReference type="NCBI Taxonomy" id="325984"/>
    <lineage>
        <taxon>Eukaryota</taxon>
        <taxon>Viridiplantae</taxon>
        <taxon>Streptophyta</taxon>
        <taxon>Embryophyta</taxon>
        <taxon>Tracheophyta</taxon>
        <taxon>Spermatophyta</taxon>
        <taxon>Magnoliopsida</taxon>
        <taxon>Liliopsida</taxon>
        <taxon>Dioscoreales</taxon>
        <taxon>Dioscoreaceae</taxon>
        <taxon>Dioscorea</taxon>
    </lineage>
</organism>
<dbReference type="GO" id="GO:0005739">
    <property type="term" value="C:mitochondrion"/>
    <property type="evidence" value="ECO:0007669"/>
    <property type="project" value="TreeGrafter"/>
</dbReference>
<dbReference type="OrthoDB" id="512667at2759"/>
<dbReference type="InterPro" id="IPR007853">
    <property type="entry name" value="Znf_DNL-typ"/>
</dbReference>
<sequence>MGQSRAQYLFFDRRLNSEVTQTGDRGREMEAVISGRALMPMACAFMESRPLSPAILSFPVSTSPRLPLLSVRMPRLQRRGKFGLCLKACNLEENHASNGSFSAPSSSKEAAFDIKLPRRSLLVQFTCNACGERTQRLVNRVAYERGTVFVQCAGCLVNHKLVDNLGLVVEYDLREEVNADSDDVQ</sequence>
<evidence type="ECO:0000259" key="2">
    <source>
        <dbReference type="PROSITE" id="PS51501"/>
    </source>
</evidence>
<keyword evidence="1" id="KW-0862">Zinc</keyword>
<dbReference type="GO" id="GO:0006457">
    <property type="term" value="P:protein folding"/>
    <property type="evidence" value="ECO:0007669"/>
    <property type="project" value="TreeGrafter"/>
</dbReference>
<gene>
    <name evidence="3" type="ORF">J5N97_027945</name>
</gene>
<dbReference type="GO" id="GO:0050821">
    <property type="term" value="P:protein stabilization"/>
    <property type="evidence" value="ECO:0007669"/>
    <property type="project" value="TreeGrafter"/>
</dbReference>
<dbReference type="GO" id="GO:0030150">
    <property type="term" value="P:protein import into mitochondrial matrix"/>
    <property type="evidence" value="ECO:0007669"/>
    <property type="project" value="TreeGrafter"/>
</dbReference>